<name>A0ABD3LX90_9STRA</name>
<keyword evidence="2" id="KW-1185">Reference proteome</keyword>
<sequence length="267" mass="29652">MARLAIKQSKRLLEEEVDSLNLHIIINAIDNRSSPLNNQPSHQIIILESALLPLITTADVTGAMAEEKNSQVGPEPEQVPLLAIMGRFYPFDDSGISYAGTTLVIKEMQNQSTEGEDGGTGLNVWDGSLLLARYLEKRPELENVNINKSSCQRSEIDGETITCKVCDWFRPPPITELLLGTSNPDVILVADCVWLAPLIAPLLRTLNTYAGVSTKVIITYQQRGRDVHDEFWEGIHDFFDAVAVDTEKTVGLAKPDVFYLLECSKKR</sequence>
<proteinExistence type="predicted"/>
<dbReference type="PANTHER" id="PTHR14614:SF109">
    <property type="entry name" value="RIBOSOMAL LYSINE N-METHYLTRANSFERASE 5"/>
    <property type="match status" value="1"/>
</dbReference>
<reference evidence="1 2" key="1">
    <citation type="submission" date="2024-10" db="EMBL/GenBank/DDBJ databases">
        <title>Updated reference genomes for cyclostephanoid diatoms.</title>
        <authorList>
            <person name="Roberts W.R."/>
            <person name="Alverson A.J."/>
        </authorList>
    </citation>
    <scope>NUCLEOTIDE SEQUENCE [LARGE SCALE GENOMIC DNA]</scope>
    <source>
        <strain evidence="1 2">AJA232-27</strain>
    </source>
</reference>
<dbReference type="Gene3D" id="3.40.50.150">
    <property type="entry name" value="Vaccinia Virus protein VP39"/>
    <property type="match status" value="1"/>
</dbReference>
<dbReference type="InterPro" id="IPR029063">
    <property type="entry name" value="SAM-dependent_MTases_sf"/>
</dbReference>
<dbReference type="InterPro" id="IPR019410">
    <property type="entry name" value="Methyltransf_16"/>
</dbReference>
<comment type="caution">
    <text evidence="1">The sequence shown here is derived from an EMBL/GenBank/DDBJ whole genome shotgun (WGS) entry which is preliminary data.</text>
</comment>
<protein>
    <submittedName>
        <fullName evidence="1">Uncharacterized protein</fullName>
    </submittedName>
</protein>
<dbReference type="Pfam" id="PF10294">
    <property type="entry name" value="Methyltransf_16"/>
    <property type="match status" value="1"/>
</dbReference>
<accession>A0ABD3LX90</accession>
<dbReference type="PANTHER" id="PTHR14614">
    <property type="entry name" value="HEPATOCELLULAR CARCINOMA-ASSOCIATED ANTIGEN"/>
    <property type="match status" value="1"/>
</dbReference>
<evidence type="ECO:0000313" key="2">
    <source>
        <dbReference type="Proteomes" id="UP001530293"/>
    </source>
</evidence>
<gene>
    <name evidence="1" type="ORF">ACHAWU_007290</name>
</gene>
<organism evidence="1 2">
    <name type="scientific">Discostella pseudostelligera</name>
    <dbReference type="NCBI Taxonomy" id="259834"/>
    <lineage>
        <taxon>Eukaryota</taxon>
        <taxon>Sar</taxon>
        <taxon>Stramenopiles</taxon>
        <taxon>Ochrophyta</taxon>
        <taxon>Bacillariophyta</taxon>
        <taxon>Coscinodiscophyceae</taxon>
        <taxon>Thalassiosirophycidae</taxon>
        <taxon>Stephanodiscales</taxon>
        <taxon>Stephanodiscaceae</taxon>
        <taxon>Discostella</taxon>
    </lineage>
</organism>
<dbReference type="EMBL" id="JALLBG020000312">
    <property type="protein sequence ID" value="KAL3756339.1"/>
    <property type="molecule type" value="Genomic_DNA"/>
</dbReference>
<dbReference type="AlphaFoldDB" id="A0ABD3LX90"/>
<evidence type="ECO:0000313" key="1">
    <source>
        <dbReference type="EMBL" id="KAL3756339.1"/>
    </source>
</evidence>
<dbReference type="Proteomes" id="UP001530293">
    <property type="component" value="Unassembled WGS sequence"/>
</dbReference>